<accession>A0A8S1CWW2</accession>
<feature type="region of interest" description="Disordered" evidence="7">
    <location>
        <begin position="466"/>
        <end position="549"/>
    </location>
</feature>
<dbReference type="CDD" id="cd21080">
    <property type="entry name" value="DHD_Skor"/>
    <property type="match status" value="1"/>
</dbReference>
<feature type="domain" description="c-SKI SMAD4-binding" evidence="8">
    <location>
        <begin position="187"/>
        <end position="278"/>
    </location>
</feature>
<evidence type="ECO:0000256" key="5">
    <source>
        <dbReference type="ARBA" id="ARBA00023163"/>
    </source>
</evidence>
<dbReference type="InterPro" id="IPR037000">
    <property type="entry name" value="Ski_DNA-bd_sf"/>
</dbReference>
<dbReference type="FunFam" id="3.10.390.10:FF:000001">
    <property type="entry name" value="SKI family transcriptional corepressor 1"/>
    <property type="match status" value="1"/>
</dbReference>
<dbReference type="InterPro" id="IPR003380">
    <property type="entry name" value="SKI/SNO/DAC"/>
</dbReference>
<dbReference type="OrthoDB" id="3938623at2759"/>
<protein>
    <recommendedName>
        <fullName evidence="8">c-SKI SMAD4-binding domain-containing protein</fullName>
    </recommendedName>
</protein>
<keyword evidence="5" id="KW-0804">Transcription</keyword>
<dbReference type="Gene3D" id="3.10.260.20">
    <property type="entry name" value="Ski"/>
    <property type="match status" value="1"/>
</dbReference>
<keyword evidence="6" id="KW-0539">Nucleus</keyword>
<proteinExistence type="inferred from homology"/>
<gene>
    <name evidence="9" type="ORF">CLODIP_2_CD04580</name>
</gene>
<comment type="caution">
    <text evidence="9">The sequence shown here is derived from an EMBL/GenBank/DDBJ whole genome shotgun (WGS) entry which is preliminary data.</text>
</comment>
<dbReference type="PANTHER" id="PTHR10005:SF26">
    <property type="entry name" value="CORL"/>
    <property type="match status" value="1"/>
</dbReference>
<dbReference type="PANTHER" id="PTHR10005">
    <property type="entry name" value="SKI ONCOGENE-RELATED"/>
    <property type="match status" value="1"/>
</dbReference>
<dbReference type="InterPro" id="IPR014890">
    <property type="entry name" value="c-SKI_SMAD4-bd_dom"/>
</dbReference>
<dbReference type="EMBL" id="CADEPI010000089">
    <property type="protein sequence ID" value="CAB3373781.1"/>
    <property type="molecule type" value="Genomic_DNA"/>
</dbReference>
<dbReference type="GO" id="GO:0000122">
    <property type="term" value="P:negative regulation of transcription by RNA polymerase II"/>
    <property type="evidence" value="ECO:0007669"/>
    <property type="project" value="TreeGrafter"/>
</dbReference>
<name>A0A8S1CWW2_9INSE</name>
<comment type="similarity">
    <text evidence="2">Belongs to the SKI family.</text>
</comment>
<keyword evidence="3" id="KW-0678">Repressor</keyword>
<evidence type="ECO:0000256" key="2">
    <source>
        <dbReference type="ARBA" id="ARBA00009513"/>
    </source>
</evidence>
<dbReference type="AlphaFoldDB" id="A0A8S1CWW2"/>
<evidence type="ECO:0000313" key="9">
    <source>
        <dbReference type="EMBL" id="CAB3373781.1"/>
    </source>
</evidence>
<evidence type="ECO:0000256" key="7">
    <source>
        <dbReference type="SAM" id="MobiDB-lite"/>
    </source>
</evidence>
<dbReference type="GO" id="GO:0005634">
    <property type="term" value="C:nucleus"/>
    <property type="evidence" value="ECO:0007669"/>
    <property type="project" value="UniProtKB-SubCell"/>
</dbReference>
<organism evidence="9 10">
    <name type="scientific">Cloeon dipterum</name>
    <dbReference type="NCBI Taxonomy" id="197152"/>
    <lineage>
        <taxon>Eukaryota</taxon>
        <taxon>Metazoa</taxon>
        <taxon>Ecdysozoa</taxon>
        <taxon>Arthropoda</taxon>
        <taxon>Hexapoda</taxon>
        <taxon>Insecta</taxon>
        <taxon>Pterygota</taxon>
        <taxon>Palaeoptera</taxon>
        <taxon>Ephemeroptera</taxon>
        <taxon>Pisciforma</taxon>
        <taxon>Baetidae</taxon>
        <taxon>Cloeon</taxon>
    </lineage>
</organism>
<keyword evidence="4" id="KW-0805">Transcription regulation</keyword>
<dbReference type="Proteomes" id="UP000494165">
    <property type="component" value="Unassembled WGS sequence"/>
</dbReference>
<dbReference type="SMART" id="SM01046">
    <property type="entry name" value="c-SKI_SMAD_bind"/>
    <property type="match status" value="1"/>
</dbReference>
<evidence type="ECO:0000256" key="6">
    <source>
        <dbReference type="ARBA" id="ARBA00023242"/>
    </source>
</evidence>
<feature type="compositionally biased region" description="Polar residues" evidence="7">
    <location>
        <begin position="503"/>
        <end position="513"/>
    </location>
</feature>
<dbReference type="FunFam" id="3.10.260.20:FF:000003">
    <property type="entry name" value="SKI family transcriptional corepressor 1 homolog-B-like"/>
    <property type="match status" value="1"/>
</dbReference>
<dbReference type="InterPro" id="IPR023216">
    <property type="entry name" value="Tscrpt_reg_SKI_SnoN"/>
</dbReference>
<evidence type="ECO:0000259" key="8">
    <source>
        <dbReference type="SMART" id="SM01046"/>
    </source>
</evidence>
<evidence type="ECO:0000256" key="3">
    <source>
        <dbReference type="ARBA" id="ARBA00022491"/>
    </source>
</evidence>
<dbReference type="SUPFAM" id="SSF46955">
    <property type="entry name" value="Putative DNA-binding domain"/>
    <property type="match status" value="1"/>
</dbReference>
<dbReference type="GO" id="GO:0030514">
    <property type="term" value="P:negative regulation of BMP signaling pathway"/>
    <property type="evidence" value="ECO:0007669"/>
    <property type="project" value="TreeGrafter"/>
</dbReference>
<feature type="compositionally biased region" description="Acidic residues" evidence="7">
    <location>
        <begin position="478"/>
        <end position="491"/>
    </location>
</feature>
<dbReference type="Pfam" id="PF02437">
    <property type="entry name" value="Ski_Sno_DHD"/>
    <property type="match status" value="1"/>
</dbReference>
<evidence type="ECO:0000256" key="1">
    <source>
        <dbReference type="ARBA" id="ARBA00004123"/>
    </source>
</evidence>
<dbReference type="GO" id="GO:0046332">
    <property type="term" value="F:SMAD binding"/>
    <property type="evidence" value="ECO:0007669"/>
    <property type="project" value="InterPro"/>
</dbReference>
<dbReference type="GO" id="GO:0005737">
    <property type="term" value="C:cytoplasm"/>
    <property type="evidence" value="ECO:0007669"/>
    <property type="project" value="TreeGrafter"/>
</dbReference>
<comment type="subcellular location">
    <subcellularLocation>
        <location evidence="1">Nucleus</location>
    </subcellularLocation>
</comment>
<dbReference type="GO" id="GO:0005667">
    <property type="term" value="C:transcription regulator complex"/>
    <property type="evidence" value="ECO:0007669"/>
    <property type="project" value="TreeGrafter"/>
</dbReference>
<dbReference type="Pfam" id="PF08782">
    <property type="entry name" value="c-SKI_SMAD_bind"/>
    <property type="match status" value="1"/>
</dbReference>
<dbReference type="Gene3D" id="3.10.390.10">
    <property type="entry name" value="SAND domain-like"/>
    <property type="match status" value="1"/>
</dbReference>
<evidence type="ECO:0000313" key="10">
    <source>
        <dbReference type="Proteomes" id="UP000494165"/>
    </source>
</evidence>
<keyword evidence="10" id="KW-1185">Reference proteome</keyword>
<dbReference type="SUPFAM" id="SSF63763">
    <property type="entry name" value="SAND domain-like"/>
    <property type="match status" value="1"/>
</dbReference>
<dbReference type="GO" id="GO:0000978">
    <property type="term" value="F:RNA polymerase II cis-regulatory region sequence-specific DNA binding"/>
    <property type="evidence" value="ECO:0007669"/>
    <property type="project" value="TreeGrafter"/>
</dbReference>
<feature type="region of interest" description="Disordered" evidence="7">
    <location>
        <begin position="282"/>
        <end position="347"/>
    </location>
</feature>
<dbReference type="GO" id="GO:0000981">
    <property type="term" value="F:DNA-binding transcription factor activity, RNA polymerase II-specific"/>
    <property type="evidence" value="ECO:0007669"/>
    <property type="project" value="TreeGrafter"/>
</dbReference>
<feature type="compositionally biased region" description="Pro residues" evidence="7">
    <location>
        <begin position="336"/>
        <end position="347"/>
    </location>
</feature>
<sequence>MSSASERPATLQTCLLRDSNPIVQQVLFQGMEVGVPCAAMTLSSHHMADANRATPEHKINIAPAGKSNQCANKFDEHNSGVSQVSQVLLYGVPIVSLVIDNHERLCLAQISNTLLKEFSYNEIHNRRVALGITCVQCTPVQLEILRRAGAMPISSRRCGMITKREAERLCKSFLGDNSPPKLPDHFAFEVFHECAWGCRGSFVPSRYNSSRAKCIKCTYCNLFFSPNKFIFHSHRLPDSKYVQPDAANFNSWRRHMRLAGCPPEDIVHAWEDVKAMFNGGTRKRMLSSTPSSESAPPAPKQPKNSESRSSKKNSHNPPPAVHPIVPTRPADLTPFQPNPLTPVPPAPMAPRVPPTAVYPEKPPGYPYELHRSFVDYVWGHHQAPHAPIQHHKPFQFAPYSFPWLKRPSLLAFGPAAVAAAVAGETSLPEHPQPLTPPGPTAGSAAAAAVAALSHHIYSSAFRPVVKTSTPLPEKGNDSEEEEETVDIETTEDPLPAPLWITRPKSTSPTSDQAASPDLQDEKAKAEEPGEQAAGSPLQQAKPAPSPTLERPWALTAHEKRLYRPHDMARHLSMIRELASSPDPNSGSAMQSQTLLRDVERRARLSVQGRIKEAQNALHHLQHKIGLDCTNYPHAFQEASNISP</sequence>
<evidence type="ECO:0000256" key="4">
    <source>
        <dbReference type="ARBA" id="ARBA00023015"/>
    </source>
</evidence>
<dbReference type="InterPro" id="IPR010919">
    <property type="entry name" value="SAND-like_dom_sf"/>
</dbReference>
<reference evidence="9 10" key="1">
    <citation type="submission" date="2020-04" db="EMBL/GenBank/DDBJ databases">
        <authorList>
            <person name="Alioto T."/>
            <person name="Alioto T."/>
            <person name="Gomez Garrido J."/>
        </authorList>
    </citation>
    <scope>NUCLEOTIDE SEQUENCE [LARGE SCALE GENOMIC DNA]</scope>
</reference>
<dbReference type="InterPro" id="IPR009061">
    <property type="entry name" value="DNA-bd_dom_put_sf"/>
</dbReference>